<reference evidence="1" key="1">
    <citation type="journal article" date="2025" name="Int. J. Syst. Evol. Microbiol.">
        <title>Streptomyces citrinus sp. nov., with yellow diffusible pigment.</title>
        <authorList>
            <person name="He Y."/>
            <person name="Yang E."/>
            <person name="Xu J."/>
            <person name="Sun Y."/>
            <person name="Sun L."/>
        </authorList>
    </citation>
    <scope>NUCLEOTIDE SEQUENCE</scope>
    <source>
        <strain evidence="1">Q6</strain>
    </source>
</reference>
<keyword evidence="2" id="KW-1185">Reference proteome</keyword>
<gene>
    <name evidence="1" type="ORF">V2W30_00595</name>
</gene>
<accession>A0ACD5A4T8</accession>
<protein>
    <submittedName>
        <fullName evidence="1">Uncharacterized protein</fullName>
    </submittedName>
</protein>
<dbReference type="EMBL" id="CP146022">
    <property type="protein sequence ID" value="WWQ62013.1"/>
    <property type="molecule type" value="Genomic_DNA"/>
</dbReference>
<name>A0ACD5A4T8_9ACTN</name>
<evidence type="ECO:0000313" key="1">
    <source>
        <dbReference type="EMBL" id="WWQ62013.1"/>
    </source>
</evidence>
<proteinExistence type="predicted"/>
<organism evidence="1 2">
    <name type="scientific">Streptomyces citrinus</name>
    <dbReference type="NCBI Taxonomy" id="3118173"/>
    <lineage>
        <taxon>Bacteria</taxon>
        <taxon>Bacillati</taxon>
        <taxon>Actinomycetota</taxon>
        <taxon>Actinomycetes</taxon>
        <taxon>Kitasatosporales</taxon>
        <taxon>Streptomycetaceae</taxon>
        <taxon>Streptomyces</taxon>
    </lineage>
</organism>
<evidence type="ECO:0000313" key="2">
    <source>
        <dbReference type="Proteomes" id="UP001432251"/>
    </source>
</evidence>
<sequence>MRTGAGRERLRGWLRRRRERSTAAAVEDAIPGGIAQATVLVSDAIHRGKGPRDTPSPVPRTRVGGDGVHGGRLHRLKMPSYRPAVLFFSTAATAQLNVRFENRRKERSSRMYRLSGDGAPFTARIPLPGAIKTVDFRVFAIGARAAWTATAVPLREIPRFHHECNGTGSDVVHYRGGPGPGVLHYAGPSQIQLEALDDHLAYRLTVTEGRAGERTFQWPGRGYYQVRSAGAWSLTAL</sequence>
<dbReference type="Proteomes" id="UP001432251">
    <property type="component" value="Chromosome"/>
</dbReference>